<accession>A0A1I1CBZ0</accession>
<proteinExistence type="inferred from homology"/>
<dbReference type="PANTHER" id="PTHR37828:SF1">
    <property type="entry name" value="YCII-RELATED DOMAIN-CONTAINING PROTEIN"/>
    <property type="match status" value="1"/>
</dbReference>
<organism evidence="3 4">
    <name type="scientific">Amycolatopsis marina</name>
    <dbReference type="NCBI Taxonomy" id="490629"/>
    <lineage>
        <taxon>Bacteria</taxon>
        <taxon>Bacillati</taxon>
        <taxon>Actinomycetota</taxon>
        <taxon>Actinomycetes</taxon>
        <taxon>Pseudonocardiales</taxon>
        <taxon>Pseudonocardiaceae</taxon>
        <taxon>Amycolatopsis</taxon>
    </lineage>
</organism>
<dbReference type="EMBL" id="FOKG01000024">
    <property type="protein sequence ID" value="SFB59632.1"/>
    <property type="molecule type" value="Genomic_DNA"/>
</dbReference>
<comment type="similarity">
    <text evidence="1">Belongs to the YciI family.</text>
</comment>
<dbReference type="SUPFAM" id="SSF54909">
    <property type="entry name" value="Dimeric alpha+beta barrel"/>
    <property type="match status" value="1"/>
</dbReference>
<dbReference type="Proteomes" id="UP000243799">
    <property type="component" value="Unassembled WGS sequence"/>
</dbReference>
<evidence type="ECO:0000256" key="1">
    <source>
        <dbReference type="ARBA" id="ARBA00007689"/>
    </source>
</evidence>
<keyword evidence="4" id="KW-1185">Reference proteome</keyword>
<evidence type="ECO:0000313" key="4">
    <source>
        <dbReference type="Proteomes" id="UP000243799"/>
    </source>
</evidence>
<dbReference type="STRING" id="490629.SAMN05216266_12410"/>
<dbReference type="RefSeq" id="WP_091677826.1">
    <property type="nucleotide sequence ID" value="NZ_FOKG01000024.1"/>
</dbReference>
<sequence length="99" mass="11059">MYVVLVNYTAPLQEIDYSLADHAEWLAKHYEHGNFLASGMRDRRVGGVIIAKPMARGKLDAILATDPFSIQHLASYEVIEFAATRTAHELNMLNEAVSL</sequence>
<dbReference type="AlphaFoldDB" id="A0A1I1CBZ0"/>
<dbReference type="PANTHER" id="PTHR37828">
    <property type="entry name" value="GSR2449 PROTEIN"/>
    <property type="match status" value="1"/>
</dbReference>
<dbReference type="InterPro" id="IPR011008">
    <property type="entry name" value="Dimeric_a/b-barrel"/>
</dbReference>
<feature type="domain" description="YCII-related" evidence="2">
    <location>
        <begin position="1"/>
        <end position="81"/>
    </location>
</feature>
<gene>
    <name evidence="3" type="ORF">SAMN05216266_12410</name>
</gene>
<dbReference type="InterPro" id="IPR005545">
    <property type="entry name" value="YCII"/>
</dbReference>
<dbReference type="Pfam" id="PF03795">
    <property type="entry name" value="YCII"/>
    <property type="match status" value="1"/>
</dbReference>
<evidence type="ECO:0000313" key="3">
    <source>
        <dbReference type="EMBL" id="SFB59632.1"/>
    </source>
</evidence>
<reference evidence="4" key="1">
    <citation type="submission" date="2016-10" db="EMBL/GenBank/DDBJ databases">
        <authorList>
            <person name="Varghese N."/>
            <person name="Submissions S."/>
        </authorList>
    </citation>
    <scope>NUCLEOTIDE SEQUENCE [LARGE SCALE GENOMIC DNA]</scope>
    <source>
        <strain evidence="4">CGMCC 4.3568</strain>
    </source>
</reference>
<name>A0A1I1CBZ0_9PSEU</name>
<protein>
    <submittedName>
        <fullName evidence="3">Uncharacterized conserved protein YciI, contains a putative active-site phosphohistidine</fullName>
    </submittedName>
</protein>
<evidence type="ECO:0000259" key="2">
    <source>
        <dbReference type="Pfam" id="PF03795"/>
    </source>
</evidence>
<dbReference type="OrthoDB" id="9814407at2"/>